<evidence type="ECO:0000256" key="6">
    <source>
        <dbReference type="ARBA" id="ARBA00023136"/>
    </source>
</evidence>
<feature type="transmembrane region" description="Helical" evidence="7">
    <location>
        <begin position="66"/>
        <end position="85"/>
    </location>
</feature>
<evidence type="ECO:0000256" key="3">
    <source>
        <dbReference type="ARBA" id="ARBA00022989"/>
    </source>
</evidence>
<dbReference type="GO" id="GO:0005506">
    <property type="term" value="F:iron ion binding"/>
    <property type="evidence" value="ECO:0007669"/>
    <property type="project" value="InterPro"/>
</dbReference>
<evidence type="ECO:0000256" key="4">
    <source>
        <dbReference type="ARBA" id="ARBA00023002"/>
    </source>
</evidence>
<dbReference type="Proteomes" id="UP000238071">
    <property type="component" value="Unassembled WGS sequence"/>
</dbReference>
<keyword evidence="6 7" id="KW-0472">Membrane</keyword>
<reference evidence="9 10" key="1">
    <citation type="submission" date="2018-02" db="EMBL/GenBank/DDBJ databases">
        <title>Subsurface microbial communities from deep shales in Ohio and West Virginia, USA.</title>
        <authorList>
            <person name="Wrighton K."/>
        </authorList>
    </citation>
    <scope>NUCLEOTIDE SEQUENCE [LARGE SCALE GENOMIC DNA]</scope>
    <source>
        <strain evidence="9 10">OWC-G53F</strain>
    </source>
</reference>
<dbReference type="RefSeq" id="WP_104424599.1">
    <property type="nucleotide sequence ID" value="NZ_PTIY01000011.1"/>
</dbReference>
<accession>A0A2S6GU16</accession>
<feature type="domain" description="Fatty acid hydroxylase" evidence="8">
    <location>
        <begin position="105"/>
        <end position="239"/>
    </location>
</feature>
<dbReference type="InterPro" id="IPR021327">
    <property type="entry name" value="DUF2934"/>
</dbReference>
<keyword evidence="4" id="KW-0560">Oxidoreductase</keyword>
<feature type="transmembrane region" description="Helical" evidence="7">
    <location>
        <begin position="100"/>
        <end position="118"/>
    </location>
</feature>
<comment type="caution">
    <text evidence="9">The sequence shown here is derived from an EMBL/GenBank/DDBJ whole genome shotgun (WGS) entry which is preliminary data.</text>
</comment>
<comment type="subcellular location">
    <subcellularLocation>
        <location evidence="1">Endomembrane system</location>
        <topology evidence="1">Multi-pass membrane protein</topology>
    </subcellularLocation>
</comment>
<gene>
    <name evidence="9" type="ORF">B0F88_111112</name>
</gene>
<dbReference type="GO" id="GO:0008610">
    <property type="term" value="P:lipid biosynthetic process"/>
    <property type="evidence" value="ECO:0007669"/>
    <property type="project" value="InterPro"/>
</dbReference>
<evidence type="ECO:0000313" key="10">
    <source>
        <dbReference type="Proteomes" id="UP000238071"/>
    </source>
</evidence>
<evidence type="ECO:0000256" key="5">
    <source>
        <dbReference type="ARBA" id="ARBA00023098"/>
    </source>
</evidence>
<evidence type="ECO:0000256" key="7">
    <source>
        <dbReference type="SAM" id="Phobius"/>
    </source>
</evidence>
<dbReference type="GO" id="GO:0006643">
    <property type="term" value="P:membrane lipid metabolic process"/>
    <property type="evidence" value="ECO:0007669"/>
    <property type="project" value="TreeGrafter"/>
</dbReference>
<dbReference type="EMBL" id="PTIY01000011">
    <property type="protein sequence ID" value="PPK68704.1"/>
    <property type="molecule type" value="Genomic_DNA"/>
</dbReference>
<sequence length="345" mass="39467">MFSEITSFITFVESYLTWLSSMSTKLATFILLIAFVVLSAFEFSFPKRRLPVKQLFLSYQTNAGLFIFNSLVISLLSVASLLMLADRYSDWGLLRHISNPAWKALLSFLLLDLMLYLWHRISHRFDCLWMFHKVHHNDPYLNVSTAFRLHIVELLIITALKSAYIVLLGVDKTMVLTNETLLTLFIMFHHSNISCRGEKRLGRVIISPYLHRAHHSTERNEHDTNYGAVFSIWDRLFGTLAELEPVKIGINNSSPQTVSGLIKFGFTVDSPAPVPAYELDVSLKSMIAEAAYYKAEKRAFTPGNELRDWLEAKREIIRMVYGDKTAKKQANDSDCPTTQQPCTLC</sequence>
<keyword evidence="2 7" id="KW-0812">Transmembrane</keyword>
<evidence type="ECO:0000256" key="2">
    <source>
        <dbReference type="ARBA" id="ARBA00022692"/>
    </source>
</evidence>
<dbReference type="Pfam" id="PF11154">
    <property type="entry name" value="DUF2934"/>
    <property type="match status" value="1"/>
</dbReference>
<dbReference type="AlphaFoldDB" id="A0A2S6GU16"/>
<evidence type="ECO:0000256" key="1">
    <source>
        <dbReference type="ARBA" id="ARBA00004127"/>
    </source>
</evidence>
<feature type="transmembrane region" description="Helical" evidence="7">
    <location>
        <begin position="26"/>
        <end position="45"/>
    </location>
</feature>
<protein>
    <submittedName>
        <fullName evidence="9">Sterol desaturase/sphingolipid hydroxylase (Fatty acid hydroxylase superfamily)</fullName>
    </submittedName>
</protein>
<organism evidence="9 10">
    <name type="scientific">Methylobacter tundripaludum</name>
    <dbReference type="NCBI Taxonomy" id="173365"/>
    <lineage>
        <taxon>Bacteria</taxon>
        <taxon>Pseudomonadati</taxon>
        <taxon>Pseudomonadota</taxon>
        <taxon>Gammaproteobacteria</taxon>
        <taxon>Methylococcales</taxon>
        <taxon>Methylococcaceae</taxon>
        <taxon>Methylobacter</taxon>
    </lineage>
</organism>
<dbReference type="GO" id="GO:0050479">
    <property type="term" value="F:glyceryl-ether monooxygenase activity"/>
    <property type="evidence" value="ECO:0007669"/>
    <property type="project" value="TreeGrafter"/>
</dbReference>
<dbReference type="GO" id="GO:0016020">
    <property type="term" value="C:membrane"/>
    <property type="evidence" value="ECO:0007669"/>
    <property type="project" value="GOC"/>
</dbReference>
<keyword evidence="5" id="KW-0443">Lipid metabolism</keyword>
<dbReference type="Pfam" id="PF04116">
    <property type="entry name" value="FA_hydroxylase"/>
    <property type="match status" value="1"/>
</dbReference>
<keyword evidence="10" id="KW-1185">Reference proteome</keyword>
<evidence type="ECO:0000313" key="9">
    <source>
        <dbReference type="EMBL" id="PPK68704.1"/>
    </source>
</evidence>
<dbReference type="InterPro" id="IPR051689">
    <property type="entry name" value="Sterol_desaturase/TMEM195"/>
</dbReference>
<dbReference type="PANTHER" id="PTHR21624">
    <property type="entry name" value="STEROL DESATURASE-RELATED PROTEIN"/>
    <property type="match status" value="1"/>
</dbReference>
<dbReference type="GO" id="GO:0012505">
    <property type="term" value="C:endomembrane system"/>
    <property type="evidence" value="ECO:0007669"/>
    <property type="project" value="UniProtKB-SubCell"/>
</dbReference>
<evidence type="ECO:0000259" key="8">
    <source>
        <dbReference type="Pfam" id="PF04116"/>
    </source>
</evidence>
<dbReference type="OrthoDB" id="9770329at2"/>
<keyword evidence="3 7" id="KW-1133">Transmembrane helix</keyword>
<dbReference type="PANTHER" id="PTHR21624:SF1">
    <property type="entry name" value="ALKYLGLYCEROL MONOOXYGENASE"/>
    <property type="match status" value="1"/>
</dbReference>
<name>A0A2S6GU16_9GAMM</name>
<dbReference type="InterPro" id="IPR006694">
    <property type="entry name" value="Fatty_acid_hydroxylase"/>
</dbReference>
<proteinExistence type="predicted"/>